<reference evidence="7 8" key="1">
    <citation type="submission" date="2019-04" db="EMBL/GenBank/DDBJ databases">
        <authorList>
            <person name="Hwang J.C."/>
        </authorList>
    </citation>
    <scope>NUCLEOTIDE SEQUENCE [LARGE SCALE GENOMIC DNA]</scope>
    <source>
        <strain evidence="7 8">IMCC35002</strain>
    </source>
</reference>
<sequence>MSLTQGWQKAQSQWQRGETDYDVIIIGGGINGAAVAWLSANQGLNTLLLEAQDFASGTSSRSSKMIHGGLRYLAKGDWRLTREAAKARDRLLSQAENVVKPLPFWYLHRPNESPRPWMMKVALGIYRAFASGAKPSFISAEELTQRLPSYQLGPQDGASSYFDAISDDCTLVNWLLGQACDKGLALKGYQPVQRLISDNNGVSGVEISTDTGALTLTSKVVVNCAGAWCGELTALPLGQKMRPLRGSHLVLPMSKYPAPAAITFGHPQDGRPVYLYPWLGTAVMGTTDLDHETKLTQEVAMSEEEYRYLLTALKCLDPNANEQDIISSWSGVRPVIEAESSSKDPSSASREHLIWSRPGLVNLTGGKLTTFLETGQEIMEQVAKQLAITLGSPQLPPPSPRHPLSERCDPSAGSGSIIDTVHFWNEITEHLIHGAITNLDDLLLRRTRIGLLVGKPLERIKDQLAPLCQQHLGWELAQFEQQWLRYWKIWHRYYSPAPFKS</sequence>
<keyword evidence="3" id="KW-0285">Flavoprotein</keyword>
<comment type="caution">
    <text evidence="7">The sequence shown here is derived from an EMBL/GenBank/DDBJ whole genome shotgun (WGS) entry which is preliminary data.</text>
</comment>
<dbReference type="InterPro" id="IPR038299">
    <property type="entry name" value="DAO_C_sf"/>
</dbReference>
<keyword evidence="4" id="KW-0274">FAD</keyword>
<dbReference type="RefSeq" id="WP_136862216.1">
    <property type="nucleotide sequence ID" value="NZ_SWCJ01000002.1"/>
</dbReference>
<evidence type="ECO:0000313" key="7">
    <source>
        <dbReference type="EMBL" id="TKB57571.1"/>
    </source>
</evidence>
<evidence type="ECO:0000256" key="3">
    <source>
        <dbReference type="ARBA" id="ARBA00022630"/>
    </source>
</evidence>
<dbReference type="Pfam" id="PF01266">
    <property type="entry name" value="DAO"/>
    <property type="match status" value="1"/>
</dbReference>
<comment type="similarity">
    <text evidence="2">Belongs to the FAD-dependent glycerol-3-phosphate dehydrogenase family.</text>
</comment>
<organism evidence="7 8">
    <name type="scientific">Ferrimonas aestuarii</name>
    <dbReference type="NCBI Taxonomy" id="2569539"/>
    <lineage>
        <taxon>Bacteria</taxon>
        <taxon>Pseudomonadati</taxon>
        <taxon>Pseudomonadota</taxon>
        <taxon>Gammaproteobacteria</taxon>
        <taxon>Alteromonadales</taxon>
        <taxon>Ferrimonadaceae</taxon>
        <taxon>Ferrimonas</taxon>
    </lineage>
</organism>
<comment type="cofactor">
    <cofactor evidence="1">
        <name>FAD</name>
        <dbReference type="ChEBI" id="CHEBI:57692"/>
    </cofactor>
</comment>
<dbReference type="Gene3D" id="3.50.50.60">
    <property type="entry name" value="FAD/NAD(P)-binding domain"/>
    <property type="match status" value="1"/>
</dbReference>
<evidence type="ECO:0000313" key="8">
    <source>
        <dbReference type="Proteomes" id="UP000305675"/>
    </source>
</evidence>
<dbReference type="AlphaFoldDB" id="A0A4U1BR43"/>
<dbReference type="PANTHER" id="PTHR11985:SF35">
    <property type="entry name" value="ANAEROBIC GLYCEROL-3-PHOSPHATE DEHYDROGENASE SUBUNIT A"/>
    <property type="match status" value="1"/>
</dbReference>
<protein>
    <submittedName>
        <fullName evidence="7">FAD-dependent oxidoreductase</fullName>
    </submittedName>
</protein>
<dbReference type="OrthoDB" id="9766796at2"/>
<proteinExistence type="inferred from homology"/>
<dbReference type="GO" id="GO:0004368">
    <property type="term" value="F:glycerol-3-phosphate dehydrogenase (quinone) activity"/>
    <property type="evidence" value="ECO:0007669"/>
    <property type="project" value="InterPro"/>
</dbReference>
<keyword evidence="8" id="KW-1185">Reference proteome</keyword>
<dbReference type="Gene3D" id="3.30.9.10">
    <property type="entry name" value="D-Amino Acid Oxidase, subunit A, domain 2"/>
    <property type="match status" value="1"/>
</dbReference>
<evidence type="ECO:0000256" key="5">
    <source>
        <dbReference type="ARBA" id="ARBA00023002"/>
    </source>
</evidence>
<dbReference type="InterPro" id="IPR006076">
    <property type="entry name" value="FAD-dep_OxRdtase"/>
</dbReference>
<gene>
    <name evidence="7" type="ORF">FCL42_04675</name>
</gene>
<dbReference type="InterPro" id="IPR036188">
    <property type="entry name" value="FAD/NAD-bd_sf"/>
</dbReference>
<feature type="domain" description="FAD dependent oxidoreductase" evidence="6">
    <location>
        <begin position="22"/>
        <end position="365"/>
    </location>
</feature>
<evidence type="ECO:0000256" key="1">
    <source>
        <dbReference type="ARBA" id="ARBA00001974"/>
    </source>
</evidence>
<dbReference type="Proteomes" id="UP000305675">
    <property type="component" value="Unassembled WGS sequence"/>
</dbReference>
<evidence type="ECO:0000256" key="2">
    <source>
        <dbReference type="ARBA" id="ARBA00007330"/>
    </source>
</evidence>
<evidence type="ECO:0000259" key="6">
    <source>
        <dbReference type="Pfam" id="PF01266"/>
    </source>
</evidence>
<dbReference type="PRINTS" id="PR01001">
    <property type="entry name" value="FADG3PDH"/>
</dbReference>
<dbReference type="GO" id="GO:0046168">
    <property type="term" value="P:glycerol-3-phosphate catabolic process"/>
    <property type="evidence" value="ECO:0007669"/>
    <property type="project" value="TreeGrafter"/>
</dbReference>
<keyword evidence="5" id="KW-0560">Oxidoreductase</keyword>
<accession>A0A4U1BR43</accession>
<dbReference type="EMBL" id="SWCJ01000002">
    <property type="protein sequence ID" value="TKB57571.1"/>
    <property type="molecule type" value="Genomic_DNA"/>
</dbReference>
<dbReference type="SUPFAM" id="SSF51905">
    <property type="entry name" value="FAD/NAD(P)-binding domain"/>
    <property type="match status" value="1"/>
</dbReference>
<dbReference type="InterPro" id="IPR000447">
    <property type="entry name" value="G3P_DH_FAD-dep"/>
</dbReference>
<dbReference type="Gene3D" id="1.10.8.870">
    <property type="entry name" value="Alpha-glycerophosphate oxidase, cap domain"/>
    <property type="match status" value="1"/>
</dbReference>
<dbReference type="PANTHER" id="PTHR11985">
    <property type="entry name" value="GLYCEROL-3-PHOSPHATE DEHYDROGENASE"/>
    <property type="match status" value="1"/>
</dbReference>
<evidence type="ECO:0000256" key="4">
    <source>
        <dbReference type="ARBA" id="ARBA00022827"/>
    </source>
</evidence>
<name>A0A4U1BR43_9GAMM</name>